<comment type="caution">
    <text evidence="1">The sequence shown here is derived from an EMBL/GenBank/DDBJ whole genome shotgun (WGS) entry which is preliminary data.</text>
</comment>
<proteinExistence type="predicted"/>
<dbReference type="EMBL" id="LYPA01000069">
    <property type="protein sequence ID" value="OBR63778.1"/>
    <property type="molecule type" value="Genomic_DNA"/>
</dbReference>
<reference evidence="1 2" key="1">
    <citation type="submission" date="2016-05" db="EMBL/GenBank/DDBJ databases">
        <title>Paenibacillus oryzae. sp. nov., isolated from the rice root.</title>
        <authorList>
            <person name="Zhang J."/>
            <person name="Zhang X."/>
        </authorList>
    </citation>
    <scope>NUCLEOTIDE SEQUENCE [LARGE SCALE GENOMIC DNA]</scope>
    <source>
        <strain evidence="1 2">1DrF-4</strain>
    </source>
</reference>
<dbReference type="AlphaFoldDB" id="A0A1A5YDW5"/>
<dbReference type="RefSeq" id="WP_068685724.1">
    <property type="nucleotide sequence ID" value="NZ_LYPA01000069.1"/>
</dbReference>
<dbReference type="Proteomes" id="UP000092024">
    <property type="component" value="Unassembled WGS sequence"/>
</dbReference>
<organism evidence="1 2">
    <name type="scientific">Paenibacillus oryzae</name>
    <dbReference type="NCBI Taxonomy" id="1844972"/>
    <lineage>
        <taxon>Bacteria</taxon>
        <taxon>Bacillati</taxon>
        <taxon>Bacillota</taxon>
        <taxon>Bacilli</taxon>
        <taxon>Bacillales</taxon>
        <taxon>Paenibacillaceae</taxon>
        <taxon>Paenibacillus</taxon>
    </lineage>
</organism>
<sequence length="91" mass="10306">MTFHVTDEAIRNFQHEWGLKEGQYVRIYAKYSGGGSDAFSVGLNVSVEPIDPAIVKTIGGYRFFVEKSDEWIIRDARLSIDSGQEGIFFKL</sequence>
<accession>A0A1A5YDW5</accession>
<evidence type="ECO:0000313" key="2">
    <source>
        <dbReference type="Proteomes" id="UP000092024"/>
    </source>
</evidence>
<keyword evidence="2" id="KW-1185">Reference proteome</keyword>
<dbReference type="SUPFAM" id="SSF89360">
    <property type="entry name" value="HesB-like domain"/>
    <property type="match status" value="1"/>
</dbReference>
<evidence type="ECO:0008006" key="3">
    <source>
        <dbReference type="Google" id="ProtNLM"/>
    </source>
</evidence>
<dbReference type="InterPro" id="IPR035903">
    <property type="entry name" value="HesB-like_dom_sf"/>
</dbReference>
<dbReference type="STRING" id="1844972.A7K91_17835"/>
<name>A0A1A5YDW5_9BACL</name>
<evidence type="ECO:0000313" key="1">
    <source>
        <dbReference type="EMBL" id="OBR63778.1"/>
    </source>
</evidence>
<dbReference type="OrthoDB" id="1645729at2"/>
<gene>
    <name evidence="1" type="ORF">A7K91_17835</name>
</gene>
<protein>
    <recommendedName>
        <fullName evidence="3">Fe-S cluster assembly protein HesB</fullName>
    </recommendedName>
</protein>